<dbReference type="InterPro" id="IPR052372">
    <property type="entry name" value="YpjD/HemX"/>
</dbReference>
<dbReference type="AlphaFoldDB" id="A0AB38YJZ3"/>
<dbReference type="GO" id="GO:0020037">
    <property type="term" value="F:heme binding"/>
    <property type="evidence" value="ECO:0007669"/>
    <property type="project" value="InterPro"/>
</dbReference>
<dbReference type="PANTHER" id="PTHR38034">
    <property type="entry name" value="INNER MEMBRANE PROTEIN YPJD"/>
    <property type="match status" value="1"/>
</dbReference>
<feature type="transmembrane region" description="Helical" evidence="1">
    <location>
        <begin position="57"/>
        <end position="77"/>
    </location>
</feature>
<dbReference type="RefSeq" id="WP_304996792.1">
    <property type="nucleotide sequence ID" value="NZ_CP101717.1"/>
</dbReference>
<feature type="transmembrane region" description="Helical" evidence="1">
    <location>
        <begin position="89"/>
        <end position="108"/>
    </location>
</feature>
<keyword evidence="1" id="KW-1133">Transmembrane helix</keyword>
<feature type="transmembrane region" description="Helical" evidence="1">
    <location>
        <begin position="120"/>
        <end position="140"/>
    </location>
</feature>
<feature type="domain" description="Cytochrome c assembly protein" evidence="2">
    <location>
        <begin position="40"/>
        <end position="256"/>
    </location>
</feature>
<proteinExistence type="predicted"/>
<dbReference type="InterPro" id="IPR002541">
    <property type="entry name" value="Cyt_c_assembly"/>
</dbReference>
<protein>
    <submittedName>
        <fullName evidence="3">Cytochrome c biogenesis protein CcsA</fullName>
    </submittedName>
</protein>
<dbReference type="GO" id="GO:0005886">
    <property type="term" value="C:plasma membrane"/>
    <property type="evidence" value="ECO:0007669"/>
    <property type="project" value="TreeGrafter"/>
</dbReference>
<feature type="transmembrane region" description="Helical" evidence="1">
    <location>
        <begin position="204"/>
        <end position="224"/>
    </location>
</feature>
<accession>A0AB38YJZ3</accession>
<sequence length="261" mass="29315">MLALPAAFIYGLLALSQWRPTALFSNKWFICGALTIAVVLHTLGLKQAIWVSGGLDLGLFKALSVVALVIAVMLLLSQLRDFQVNLGQWLLPVCTVAVLAGIFIESPYQARSFSFGVTLHILFALLALAVFSVTMVYALLLRTHDRALKTHHFSALTKRLPPLQSMESTQFKLAWIGFTLLTLAMLMGFIFVDNYFAQHLLHKTSLTLLSWLFFAVLFIGHHLWGWRALMTLRWFTAAYILLLLAFFGSKFVLEVILQRTA</sequence>
<dbReference type="PANTHER" id="PTHR38034:SF1">
    <property type="entry name" value="INNER MEMBRANE PROTEIN YPJD"/>
    <property type="match status" value="1"/>
</dbReference>
<dbReference type="Pfam" id="PF01578">
    <property type="entry name" value="Cytochrom_C_asm"/>
    <property type="match status" value="1"/>
</dbReference>
<feature type="transmembrane region" description="Helical" evidence="1">
    <location>
        <begin position="236"/>
        <end position="257"/>
    </location>
</feature>
<name>A0AB38YJZ3_9GAMM</name>
<dbReference type="EMBL" id="CP101717">
    <property type="protein sequence ID" value="WLD59500.1"/>
    <property type="molecule type" value="Genomic_DNA"/>
</dbReference>
<feature type="transmembrane region" description="Helical" evidence="1">
    <location>
        <begin position="173"/>
        <end position="192"/>
    </location>
</feature>
<evidence type="ECO:0000259" key="2">
    <source>
        <dbReference type="Pfam" id="PF01578"/>
    </source>
</evidence>
<dbReference type="GO" id="GO:0017004">
    <property type="term" value="P:cytochrome complex assembly"/>
    <property type="evidence" value="ECO:0007669"/>
    <property type="project" value="InterPro"/>
</dbReference>
<gene>
    <name evidence="3" type="primary">ccsA</name>
    <name evidence="3" type="ORF">NFC81_06890</name>
</gene>
<evidence type="ECO:0000256" key="1">
    <source>
        <dbReference type="SAM" id="Phobius"/>
    </source>
</evidence>
<keyword evidence="1" id="KW-0812">Transmembrane</keyword>
<evidence type="ECO:0000313" key="3">
    <source>
        <dbReference type="EMBL" id="WLD59500.1"/>
    </source>
</evidence>
<keyword evidence="1" id="KW-0472">Membrane</keyword>
<organism evidence="3">
    <name type="scientific">Salinispirillum sp. LH 10-3-1</name>
    <dbReference type="NCBI Taxonomy" id="2952525"/>
    <lineage>
        <taxon>Bacteria</taxon>
        <taxon>Pseudomonadati</taxon>
        <taxon>Pseudomonadota</taxon>
        <taxon>Gammaproteobacteria</taxon>
        <taxon>Oceanospirillales</taxon>
        <taxon>Saccharospirillaceae</taxon>
        <taxon>Salinispirillum</taxon>
    </lineage>
</organism>
<reference evidence="3" key="1">
    <citation type="submission" date="2022-07" db="EMBL/GenBank/DDBJ databases">
        <title>Complete genome sequence of Salinispirillum sp. LH10-3-1 capable of multiple carbohydrate inversion isolated from a soda lake.</title>
        <authorList>
            <person name="Liu J."/>
            <person name="Zhai Y."/>
            <person name="Zhang H."/>
            <person name="Yang H."/>
            <person name="Qu J."/>
            <person name="Li J."/>
        </authorList>
    </citation>
    <scope>NUCLEOTIDE SEQUENCE</scope>
    <source>
        <strain evidence="3">LH 10-3-1</strain>
    </source>
</reference>
<feature type="transmembrane region" description="Helical" evidence="1">
    <location>
        <begin position="26"/>
        <end position="45"/>
    </location>
</feature>